<dbReference type="SMART" id="SM00948">
    <property type="entry name" value="Proteasome_A_N"/>
    <property type="match status" value="2"/>
</dbReference>
<evidence type="ECO:0000256" key="1">
    <source>
        <dbReference type="ARBA" id="ARBA00002000"/>
    </source>
</evidence>
<feature type="domain" description="Proteasome alpha-type subunits" evidence="4">
    <location>
        <begin position="27"/>
        <end position="49"/>
    </location>
</feature>
<comment type="function">
    <text evidence="1">The proteasome is a multicatalytic proteinase complex which is characterized by its ability to cleave peptides with Arg, Phe, Tyr, Leu, and Glu adjacent to the leaving group at neutral or slightly basic pH. The proteasome has an ATP-dependent proteolytic activity.</text>
</comment>
<protein>
    <submittedName>
        <fullName evidence="6">Proteasome alpha-type subunits domain-containing protein</fullName>
    </submittedName>
</protein>
<dbReference type="Pfam" id="PF10584">
    <property type="entry name" value="Proteasome_A_N"/>
    <property type="match status" value="1"/>
</dbReference>
<dbReference type="GO" id="GO:0019773">
    <property type="term" value="C:proteasome core complex, alpha-subunit complex"/>
    <property type="evidence" value="ECO:0007669"/>
    <property type="project" value="UniProtKB-UniRule"/>
</dbReference>
<evidence type="ECO:0000259" key="4">
    <source>
        <dbReference type="SMART" id="SM00948"/>
    </source>
</evidence>
<keyword evidence="5" id="KW-1185">Reference proteome</keyword>
<dbReference type="AlphaFoldDB" id="A0A9J2PVM1"/>
<dbReference type="Gene3D" id="3.60.20.10">
    <property type="entry name" value="Glutamine Phosphoribosylpyrophosphate, subunit 1, domain 1"/>
    <property type="match status" value="2"/>
</dbReference>
<accession>A0A9J2PVM1</accession>
<dbReference type="GO" id="GO:0006511">
    <property type="term" value="P:ubiquitin-dependent protein catabolic process"/>
    <property type="evidence" value="ECO:0007669"/>
    <property type="project" value="InterPro"/>
</dbReference>
<evidence type="ECO:0000256" key="3">
    <source>
        <dbReference type="PROSITE-ProRule" id="PRU00808"/>
    </source>
</evidence>
<evidence type="ECO:0000313" key="5">
    <source>
        <dbReference type="Proteomes" id="UP000036681"/>
    </source>
</evidence>
<evidence type="ECO:0000313" key="6">
    <source>
        <dbReference type="WBParaSite" id="ALUE_0001417001-mRNA-1"/>
    </source>
</evidence>
<dbReference type="PANTHER" id="PTHR11599">
    <property type="entry name" value="PROTEASOME SUBUNIT ALPHA/BETA"/>
    <property type="match status" value="1"/>
</dbReference>
<keyword evidence="2 3" id="KW-0647">Proteasome</keyword>
<dbReference type="SUPFAM" id="SSF56235">
    <property type="entry name" value="N-terminal nucleophile aminohydrolases (Ntn hydrolases)"/>
    <property type="match status" value="2"/>
</dbReference>
<evidence type="ECO:0000256" key="2">
    <source>
        <dbReference type="ARBA" id="ARBA00022942"/>
    </source>
</evidence>
<proteinExistence type="inferred from homology"/>
<comment type="similarity">
    <text evidence="3">Belongs to the peptidase T1A family.</text>
</comment>
<dbReference type="InterPro" id="IPR029055">
    <property type="entry name" value="Ntn_hydrolases_N"/>
</dbReference>
<reference evidence="6" key="1">
    <citation type="submission" date="2023-03" db="UniProtKB">
        <authorList>
            <consortium name="WormBaseParasite"/>
        </authorList>
    </citation>
    <scope>IDENTIFICATION</scope>
</reference>
<dbReference type="PROSITE" id="PS51475">
    <property type="entry name" value="PROTEASOME_ALPHA_2"/>
    <property type="match status" value="1"/>
</dbReference>
<feature type="domain" description="Proteasome alpha-type subunits" evidence="4">
    <location>
        <begin position="8"/>
        <end position="26"/>
    </location>
</feature>
<dbReference type="InterPro" id="IPR001353">
    <property type="entry name" value="Proteasome_sua/b"/>
</dbReference>
<dbReference type="InterPro" id="IPR000426">
    <property type="entry name" value="Proteasome_asu_N"/>
</dbReference>
<sequence length="323" mass="35402">MSSIGTGYDLAAATFSPDGRIFQGTGYDLAAATFSPDGRIFQVEYAQKAVDNGGTMIALKGKNGVVTAVDKLIPSKLYVPNANPRMGNAGETVGVALAGVYPDCRALLDYAVGEALKYLREYRTPMPIKKLADQNANPRMGNAGETVGVALAGVYPDCRALLDYAVGEALKYLREYRTPMPIKKLADQLAEYVHIFTLGISRPFGASVFLTAWDKKNGSQLFLIEPSGLCYEYKAWAIGKHRQAAKTEIEKLKLEDLTTEQLVKEAARIIMTVRDEAKDKNLQIEMGWVGENTNGKHHTVPAEIVKEAESWAKAKLEEDDMEE</sequence>
<dbReference type="Proteomes" id="UP000036681">
    <property type="component" value="Unplaced"/>
</dbReference>
<name>A0A9J2PVM1_ASCLU</name>
<dbReference type="InterPro" id="IPR023332">
    <property type="entry name" value="Proteasome_alpha-type"/>
</dbReference>
<dbReference type="Pfam" id="PF00227">
    <property type="entry name" value="Proteasome"/>
    <property type="match status" value="1"/>
</dbReference>
<dbReference type="InterPro" id="IPR050115">
    <property type="entry name" value="Proteasome_alpha"/>
</dbReference>
<dbReference type="WBParaSite" id="ALUE_0001417001-mRNA-1">
    <property type="protein sequence ID" value="ALUE_0001417001-mRNA-1"/>
    <property type="gene ID" value="ALUE_0001417001"/>
</dbReference>
<organism evidence="5 6">
    <name type="scientific">Ascaris lumbricoides</name>
    <name type="common">Giant roundworm</name>
    <dbReference type="NCBI Taxonomy" id="6252"/>
    <lineage>
        <taxon>Eukaryota</taxon>
        <taxon>Metazoa</taxon>
        <taxon>Ecdysozoa</taxon>
        <taxon>Nematoda</taxon>
        <taxon>Chromadorea</taxon>
        <taxon>Rhabditida</taxon>
        <taxon>Spirurina</taxon>
        <taxon>Ascaridomorpha</taxon>
        <taxon>Ascaridoidea</taxon>
        <taxon>Ascarididae</taxon>
        <taxon>Ascaris</taxon>
    </lineage>
</organism>